<dbReference type="Proteomes" id="UP000198728">
    <property type="component" value="Unassembled WGS sequence"/>
</dbReference>
<evidence type="ECO:0000313" key="3">
    <source>
        <dbReference type="Proteomes" id="UP000198728"/>
    </source>
</evidence>
<dbReference type="AlphaFoldDB" id="A0A1I1LEY3"/>
<dbReference type="OrthoDB" id="9780723at2"/>
<feature type="signal peptide" evidence="1">
    <location>
        <begin position="1"/>
        <end position="22"/>
    </location>
</feature>
<dbReference type="STRING" id="441112.SAMN04488094_10867"/>
<accession>A0A1I1LEY3</accession>
<keyword evidence="1" id="KW-0732">Signal</keyword>
<name>A0A1I1LEY3_9RHOB</name>
<dbReference type="EMBL" id="FOLG01000008">
    <property type="protein sequence ID" value="SFC71062.1"/>
    <property type="molecule type" value="Genomic_DNA"/>
</dbReference>
<proteinExistence type="predicted"/>
<feature type="chain" id="PRO_5011709912" evidence="1">
    <location>
        <begin position="23"/>
        <end position="263"/>
    </location>
</feature>
<dbReference type="InterPro" id="IPR019613">
    <property type="entry name" value="DUF4198"/>
</dbReference>
<dbReference type="Pfam" id="PF10670">
    <property type="entry name" value="DUF4198"/>
    <property type="match status" value="1"/>
</dbReference>
<evidence type="ECO:0000313" key="2">
    <source>
        <dbReference type="EMBL" id="SFC71062.1"/>
    </source>
</evidence>
<reference evidence="2 3" key="1">
    <citation type="submission" date="2016-10" db="EMBL/GenBank/DDBJ databases">
        <authorList>
            <person name="de Groot N.N."/>
        </authorList>
    </citation>
    <scope>NUCLEOTIDE SEQUENCE [LARGE SCALE GENOMIC DNA]</scope>
    <source>
        <strain evidence="2 3">DSM 19548</strain>
    </source>
</reference>
<protein>
    <submittedName>
        <fullName evidence="2">Cobalt/nickel transport protein</fullName>
    </submittedName>
</protein>
<organism evidence="2 3">
    <name type="scientific">Tropicimonas isoalkanivorans</name>
    <dbReference type="NCBI Taxonomy" id="441112"/>
    <lineage>
        <taxon>Bacteria</taxon>
        <taxon>Pseudomonadati</taxon>
        <taxon>Pseudomonadota</taxon>
        <taxon>Alphaproteobacteria</taxon>
        <taxon>Rhodobacterales</taxon>
        <taxon>Roseobacteraceae</taxon>
        <taxon>Tropicimonas</taxon>
    </lineage>
</organism>
<keyword evidence="3" id="KW-1185">Reference proteome</keyword>
<evidence type="ECO:0000256" key="1">
    <source>
        <dbReference type="SAM" id="SignalP"/>
    </source>
</evidence>
<gene>
    <name evidence="2" type="ORF">SAMN04488094_10867</name>
</gene>
<sequence>MTLKPFLLAALASLGLSQAASAHFQLIFTPDTLIERPGDVPLKLIFWHPFENGHVMDMAEPLEFYAVHRGEKIDLMDTLAPMTFTGATNAGAAFNGSVPVKRSGDYVLVVVPAPYYEASEDIFIQQIAKSYLNRNAIPTDWMAPQGLTTEIVPLNKPTNVIAGSTFTGRVLAEGAPVPGIEVEVEYIAAQPDMETDTATAPTTAPSPGGTLVAVTDENGQFTFGIPKAGFWGFAALGSGPETDFEGKDLSQDAVIWIRAWDME</sequence>